<organism evidence="1">
    <name type="scientific">uncultured bacterium ws020C1</name>
    <dbReference type="NCBI Taxonomy" id="1131823"/>
    <lineage>
        <taxon>Bacteria</taxon>
        <taxon>environmental samples</taxon>
    </lineage>
</organism>
<protein>
    <submittedName>
        <fullName evidence="1">CRISPR-associated protein, Cas6-related</fullName>
    </submittedName>
</protein>
<dbReference type="Pfam" id="PF09559">
    <property type="entry name" value="Cas6"/>
    <property type="match status" value="1"/>
</dbReference>
<dbReference type="EMBL" id="JQ256781">
    <property type="protein sequence ID" value="AFI78422.1"/>
    <property type="molecule type" value="Genomic_DNA"/>
</dbReference>
<sequence length="233" mass="25809">MFWQEDEQSTQAQVPDDVIDLVFDIECRELPVDHQCDLADALCQHLPELREDNPLAVHSIHIAGSQNGWERPDPKLGQKLIPSRRTKLTLRVPAHARDKIENALHGVELDISGCALRIGKAKTKKLSNQGTIFARYIVLESGEDQDENAFMQRVVGELTQRGIRVRKALSGKTTEVEGPDGPILTRSLMIADLTANESVQLQQEGLGPLNHMGCGIFIPHKGIEAVKKAEDDS</sequence>
<dbReference type="NCBIfam" id="TIGR02807">
    <property type="entry name" value="cas6_cmx6"/>
    <property type="match status" value="1"/>
</dbReference>
<reference evidence="1" key="1">
    <citation type="journal article" date="2012" name="ISME J.">
        <title>Roseobacter clade bacteria are abundant in coastal sediments and encode a novel combination of sulfur oxidation genes.</title>
        <authorList>
            <person name="Lenk S."/>
            <person name="Moraru C."/>
            <person name="Hahnke S."/>
            <person name="Arnds J."/>
            <person name="Richter M."/>
            <person name="Kube M."/>
            <person name="Reinhardt R."/>
            <person name="Brinkhoff T."/>
            <person name="Harder J."/>
            <person name="Amann R."/>
            <person name="Mussmann M."/>
        </authorList>
    </citation>
    <scope>NUCLEOTIDE SEQUENCE</scope>
</reference>
<dbReference type="InterPro" id="IPR014174">
    <property type="entry name" value="CRISPR-assoc_prot_Cas6/Cmx6"/>
</dbReference>
<accession>I1X4J7</accession>
<proteinExistence type="predicted"/>
<dbReference type="AlphaFoldDB" id="I1X4J7"/>
<name>I1X4J7_9BACT</name>
<evidence type="ECO:0000313" key="1">
    <source>
        <dbReference type="EMBL" id="AFI78422.1"/>
    </source>
</evidence>
<gene>
    <name evidence="1" type="ORF">ws020C1_0017</name>
</gene>